<dbReference type="Gene3D" id="2.20.100.10">
    <property type="entry name" value="Thrombospondin type-1 (TSP1) repeat"/>
    <property type="match status" value="1"/>
</dbReference>
<dbReference type="SMART" id="SM00209">
    <property type="entry name" value="TSP1"/>
    <property type="match status" value="2"/>
</dbReference>
<dbReference type="OMA" id="CPLEAEW"/>
<dbReference type="SUPFAM" id="SSF82895">
    <property type="entry name" value="TSP-1 type 1 repeat"/>
    <property type="match status" value="1"/>
</dbReference>
<feature type="signal peptide" evidence="1">
    <location>
        <begin position="1"/>
        <end position="27"/>
    </location>
</feature>
<protein>
    <submittedName>
        <fullName evidence="2">Uncharacterized protein</fullName>
    </submittedName>
</protein>
<proteinExistence type="predicted"/>
<dbReference type="EnsemblMetazoa" id="CJA10964.1">
    <property type="protein sequence ID" value="CJA10964.1"/>
    <property type="gene ID" value="WBGene00130168"/>
</dbReference>
<dbReference type="InterPro" id="IPR000884">
    <property type="entry name" value="TSP1_rpt"/>
</dbReference>
<evidence type="ECO:0000313" key="3">
    <source>
        <dbReference type="Proteomes" id="UP000005237"/>
    </source>
</evidence>
<evidence type="ECO:0000256" key="1">
    <source>
        <dbReference type="SAM" id="SignalP"/>
    </source>
</evidence>
<keyword evidence="1" id="KW-0732">Signal</keyword>
<keyword evidence="3" id="KW-1185">Reference proteome</keyword>
<evidence type="ECO:0000313" key="2">
    <source>
        <dbReference type="EnsemblMetazoa" id="CJA10964.1"/>
    </source>
</evidence>
<accession>A0A8R1DUC8</accession>
<feature type="chain" id="PRO_5035942187" evidence="1">
    <location>
        <begin position="28"/>
        <end position="151"/>
    </location>
</feature>
<reference evidence="2" key="2">
    <citation type="submission" date="2022-06" db="UniProtKB">
        <authorList>
            <consortium name="EnsemblMetazoa"/>
        </authorList>
    </citation>
    <scope>IDENTIFICATION</scope>
    <source>
        <strain evidence="2">DF5081</strain>
    </source>
</reference>
<dbReference type="Proteomes" id="UP000005237">
    <property type="component" value="Unassembled WGS sequence"/>
</dbReference>
<dbReference type="PANTHER" id="PTHR31507">
    <property type="entry name" value="PROTEIN CBG15923"/>
    <property type="match status" value="1"/>
</dbReference>
<dbReference type="PANTHER" id="PTHR31507:SF10">
    <property type="entry name" value="SHKT DOMAIN-CONTAINING PROTEIN"/>
    <property type="match status" value="1"/>
</dbReference>
<dbReference type="PROSITE" id="PS50092">
    <property type="entry name" value="TSP1"/>
    <property type="match status" value="2"/>
</dbReference>
<dbReference type="InterPro" id="IPR036383">
    <property type="entry name" value="TSP1_rpt_sf"/>
</dbReference>
<reference evidence="3" key="1">
    <citation type="submission" date="2010-08" db="EMBL/GenBank/DDBJ databases">
        <authorList>
            <consortium name="Caenorhabditis japonica Sequencing Consortium"/>
            <person name="Wilson R.K."/>
        </authorList>
    </citation>
    <scope>NUCLEOTIDE SEQUENCE [LARGE SCALE GENOMIC DNA]</scope>
    <source>
        <strain evidence="3">DF5081</strain>
    </source>
</reference>
<dbReference type="AlphaFoldDB" id="A0A8R1DUC8"/>
<organism evidence="2 3">
    <name type="scientific">Caenorhabditis japonica</name>
    <dbReference type="NCBI Taxonomy" id="281687"/>
    <lineage>
        <taxon>Eukaryota</taxon>
        <taxon>Metazoa</taxon>
        <taxon>Ecdysozoa</taxon>
        <taxon>Nematoda</taxon>
        <taxon>Chromadorea</taxon>
        <taxon>Rhabditida</taxon>
        <taxon>Rhabditina</taxon>
        <taxon>Rhabditomorpha</taxon>
        <taxon>Rhabditoidea</taxon>
        <taxon>Rhabditidae</taxon>
        <taxon>Peloderinae</taxon>
        <taxon>Caenorhabditis</taxon>
    </lineage>
</organism>
<sequence>MKSVVIFLTFLCCTTFAGTWTTWGAWADTCSNCPGAVYRGRTRVCVPGADMSGCSGSRIEKEICDCPLEAEWASWADWSPCDKDCGFCGNHTRTRVCEEIDGCPDVTCDGAAEEWEACSASDTICMAPSASCCSGYAKKVDIPTKRFYCGK</sequence>
<name>A0A8R1DUC8_CAEJA</name>